<keyword evidence="3" id="KW-1185">Reference proteome</keyword>
<dbReference type="STRING" id="1121352.GCA_000620925_00129"/>
<dbReference type="AlphaFoldDB" id="A0A3P2A151"/>
<dbReference type="InterPro" id="IPR057154">
    <property type="entry name" value="DUF7832"/>
</dbReference>
<sequence>MHYDHISFHLSALPVGVPPKHAVHHIGYYFAWAASQNLHSPEAAELPTFNMMLQGKISGATFVLSQLHGGIDTTCFNDLGNRFTQYYYADEDEGYGHFLSDYFTALGLEDEDGFYRVADIPLHQRVLNPVFQAAFDNWHKSLKPFY</sequence>
<evidence type="ECO:0000313" key="2">
    <source>
        <dbReference type="EMBL" id="RRD88738.1"/>
    </source>
</evidence>
<protein>
    <recommendedName>
        <fullName evidence="1">DUF7832 domain-containing protein</fullName>
    </recommendedName>
</protein>
<feature type="domain" description="DUF7832" evidence="1">
    <location>
        <begin position="3"/>
        <end position="109"/>
    </location>
</feature>
<evidence type="ECO:0000259" key="1">
    <source>
        <dbReference type="Pfam" id="PF25191"/>
    </source>
</evidence>
<evidence type="ECO:0000313" key="3">
    <source>
        <dbReference type="Proteomes" id="UP000269923"/>
    </source>
</evidence>
<reference evidence="2 3" key="1">
    <citation type="submission" date="2018-11" db="EMBL/GenBank/DDBJ databases">
        <title>Genomes From Bacteria Associated with the Canine Oral Cavity: a Test Case for Automated Genome-Based Taxonomic Assignment.</title>
        <authorList>
            <person name="Coil D.A."/>
            <person name="Jospin G."/>
            <person name="Darling A.E."/>
            <person name="Wallis C."/>
            <person name="Davis I.J."/>
            <person name="Harris S."/>
            <person name="Eisen J.A."/>
            <person name="Holcombe L.J."/>
            <person name="O'Flynn C."/>
        </authorList>
    </citation>
    <scope>NUCLEOTIDE SEQUENCE [LARGE SCALE GENOMIC DNA]</scope>
    <source>
        <strain evidence="2 3">COT-280</strain>
    </source>
</reference>
<dbReference type="OrthoDB" id="4827574at2"/>
<dbReference type="EMBL" id="RQYC01000035">
    <property type="protein sequence ID" value="RRD88738.1"/>
    <property type="molecule type" value="Genomic_DNA"/>
</dbReference>
<gene>
    <name evidence="2" type="ORF">EII21_11015</name>
</gene>
<organism evidence="2 3">
    <name type="scientific">Conchiformibius steedae</name>
    <dbReference type="NCBI Taxonomy" id="153493"/>
    <lineage>
        <taxon>Bacteria</taxon>
        <taxon>Pseudomonadati</taxon>
        <taxon>Pseudomonadota</taxon>
        <taxon>Betaproteobacteria</taxon>
        <taxon>Neisseriales</taxon>
        <taxon>Neisseriaceae</taxon>
        <taxon>Conchiformibius</taxon>
    </lineage>
</organism>
<accession>A0A3P2A151</accession>
<dbReference type="Pfam" id="PF25191">
    <property type="entry name" value="DUF7832"/>
    <property type="match status" value="1"/>
</dbReference>
<proteinExistence type="predicted"/>
<name>A0A3P2A151_9NEIS</name>
<dbReference type="Proteomes" id="UP000269923">
    <property type="component" value="Unassembled WGS sequence"/>
</dbReference>
<comment type="caution">
    <text evidence="2">The sequence shown here is derived from an EMBL/GenBank/DDBJ whole genome shotgun (WGS) entry which is preliminary data.</text>
</comment>
<dbReference type="RefSeq" id="WP_124796412.1">
    <property type="nucleotide sequence ID" value="NZ_RQYC01000035.1"/>
</dbReference>